<dbReference type="EMBL" id="WSFO01000161">
    <property type="protein sequence ID" value="KAE9622456.1"/>
    <property type="molecule type" value="Genomic_DNA"/>
</dbReference>
<comment type="caution">
    <text evidence="7">The sequence shown here is derived from an EMBL/GenBank/DDBJ whole genome shotgun (WGS) entry which is preliminary data.</text>
</comment>
<dbReference type="InterPro" id="IPR027417">
    <property type="entry name" value="P-loop_NTPase"/>
</dbReference>
<dbReference type="GO" id="GO:0005524">
    <property type="term" value="F:ATP binding"/>
    <property type="evidence" value="ECO:0007669"/>
    <property type="project" value="UniProtKB-KW"/>
</dbReference>
<protein>
    <submittedName>
        <fullName evidence="7">ATP-binding cassette domain-containing protein</fullName>
    </submittedName>
</protein>
<dbReference type="Pfam" id="PF00005">
    <property type="entry name" value="ABC_tran"/>
    <property type="match status" value="1"/>
</dbReference>
<evidence type="ECO:0000259" key="6">
    <source>
        <dbReference type="Pfam" id="PF00005"/>
    </source>
</evidence>
<dbReference type="Proteomes" id="UP000441586">
    <property type="component" value="Unassembled WGS sequence"/>
</dbReference>
<feature type="compositionally biased region" description="Polar residues" evidence="5">
    <location>
        <begin position="151"/>
        <end position="166"/>
    </location>
</feature>
<feature type="non-terminal residue" evidence="7">
    <location>
        <position position="1"/>
    </location>
</feature>
<keyword evidence="7" id="KW-0547">Nucleotide-binding</keyword>
<keyword evidence="3" id="KW-1278">Translocase</keyword>
<proteinExistence type="predicted"/>
<gene>
    <name evidence="7" type="ORF">GP644_24060</name>
</gene>
<keyword evidence="4" id="KW-0472">Membrane</keyword>
<dbReference type="PANTHER" id="PTHR43166">
    <property type="entry name" value="AMINO ACID IMPORT ATP-BINDING PROTEIN"/>
    <property type="match status" value="1"/>
</dbReference>
<dbReference type="PANTHER" id="PTHR43166:SF6">
    <property type="entry name" value="PHOSPHONATES IMPORT ATP-BINDING PROTEIN PHNC"/>
    <property type="match status" value="1"/>
</dbReference>
<dbReference type="Gene3D" id="3.40.50.300">
    <property type="entry name" value="P-loop containing nucleotide triphosphate hydrolases"/>
    <property type="match status" value="1"/>
</dbReference>
<evidence type="ECO:0000256" key="3">
    <source>
        <dbReference type="ARBA" id="ARBA00022967"/>
    </source>
</evidence>
<evidence type="ECO:0000256" key="5">
    <source>
        <dbReference type="SAM" id="MobiDB-lite"/>
    </source>
</evidence>
<keyword evidence="7" id="KW-0067">ATP-binding</keyword>
<evidence type="ECO:0000256" key="2">
    <source>
        <dbReference type="ARBA" id="ARBA00022475"/>
    </source>
</evidence>
<keyword evidence="1" id="KW-0813">Transport</keyword>
<sequence length="166" mass="18456">GRFSDEERQRALKCLARVGLEGMAYQRANTLSGGQQQRVAIARVLMQDADVILADEPIASLDPRSAREVMEILERIHAEDGRTVVITLHQVDIARRYCHRAIALKDGRLYFDGKTSELTDARLKTLYENAGLDELRAGSQPDLPSPLREPSYTQAQTAVSAQVVHS</sequence>
<dbReference type="RefSeq" id="WP_158981944.1">
    <property type="nucleotide sequence ID" value="NZ_WSFO01000161.1"/>
</dbReference>
<dbReference type="GO" id="GO:0016887">
    <property type="term" value="F:ATP hydrolysis activity"/>
    <property type="evidence" value="ECO:0007669"/>
    <property type="project" value="InterPro"/>
</dbReference>
<feature type="domain" description="ABC transporter" evidence="6">
    <location>
        <begin position="7"/>
        <end position="59"/>
    </location>
</feature>
<reference evidence="7 8" key="1">
    <citation type="submission" date="2019-12" db="EMBL/GenBank/DDBJ databases">
        <authorList>
            <person name="Zhang Y.-J."/>
        </authorList>
    </citation>
    <scope>NUCLEOTIDE SEQUENCE [LARGE SCALE GENOMIC DNA]</scope>
    <source>
        <strain evidence="7 8">H18S-6</strain>
    </source>
</reference>
<dbReference type="InterPro" id="IPR003439">
    <property type="entry name" value="ABC_transporter-like_ATP-bd"/>
</dbReference>
<dbReference type="AlphaFoldDB" id="A0A6A4RC89"/>
<accession>A0A6A4RC89</accession>
<evidence type="ECO:0000256" key="4">
    <source>
        <dbReference type="ARBA" id="ARBA00023136"/>
    </source>
</evidence>
<dbReference type="SUPFAM" id="SSF52540">
    <property type="entry name" value="P-loop containing nucleoside triphosphate hydrolases"/>
    <property type="match status" value="1"/>
</dbReference>
<evidence type="ECO:0000313" key="8">
    <source>
        <dbReference type="Proteomes" id="UP000441586"/>
    </source>
</evidence>
<feature type="region of interest" description="Disordered" evidence="5">
    <location>
        <begin position="137"/>
        <end position="166"/>
    </location>
</feature>
<organism evidence="7 8">
    <name type="scientific">Parasedimentitalea maritima</name>
    <dbReference type="NCBI Taxonomy" id="2578117"/>
    <lineage>
        <taxon>Bacteria</taxon>
        <taxon>Pseudomonadati</taxon>
        <taxon>Pseudomonadota</taxon>
        <taxon>Alphaproteobacteria</taxon>
        <taxon>Rhodobacterales</taxon>
        <taxon>Paracoccaceae</taxon>
        <taxon>Parasedimentitalea</taxon>
    </lineage>
</organism>
<dbReference type="InterPro" id="IPR050086">
    <property type="entry name" value="MetN_ABC_transporter-like"/>
</dbReference>
<name>A0A6A4RC89_9RHOB</name>
<evidence type="ECO:0000313" key="7">
    <source>
        <dbReference type="EMBL" id="KAE9622456.1"/>
    </source>
</evidence>
<keyword evidence="2" id="KW-1003">Cell membrane</keyword>
<evidence type="ECO:0000256" key="1">
    <source>
        <dbReference type="ARBA" id="ARBA00022448"/>
    </source>
</evidence>